<dbReference type="KEGG" id="abc:ACICU_02179"/>
<organism evidence="1 2">
    <name type="scientific">Acinetobacter baumannii (strain ACICU)</name>
    <dbReference type="NCBI Taxonomy" id="405416"/>
    <lineage>
        <taxon>Bacteria</taxon>
        <taxon>Pseudomonadati</taxon>
        <taxon>Pseudomonadota</taxon>
        <taxon>Gammaproteobacteria</taxon>
        <taxon>Moraxellales</taxon>
        <taxon>Moraxellaceae</taxon>
        <taxon>Acinetobacter</taxon>
        <taxon>Acinetobacter calcoaceticus/baumannii complex</taxon>
    </lineage>
</organism>
<sequence>MLVDIYQSASHSSKYLTVPNGFDVNKLNIEEIDKDYKVVKTFKTNIDLVTNSKLIAATDEILNQINKNGYAIHGATVLASE</sequence>
<evidence type="ECO:0000313" key="1">
    <source>
        <dbReference type="EMBL" id="ACC57491.1"/>
    </source>
</evidence>
<dbReference type="EMBL" id="CP000863">
    <property type="protein sequence ID" value="ACC57491.1"/>
    <property type="molecule type" value="Genomic_DNA"/>
</dbReference>
<gene>
    <name evidence="1" type="ordered locus">ACICU_02179</name>
</gene>
<proteinExistence type="predicted"/>
<accession>A0A7U3Y0Y9</accession>
<protein>
    <submittedName>
        <fullName evidence="1">Uncharacterized protein</fullName>
    </submittedName>
</protein>
<dbReference type="RefSeq" id="WP_000959490.1">
    <property type="nucleotide sequence ID" value="NC_010611.1"/>
</dbReference>
<reference evidence="1 2" key="1">
    <citation type="journal article" date="2008" name="Antimicrob. Agents Chemother.">
        <title>Whole-genome pyrosequencing of an epidemic multidrug-resistant Acinetobacter baumannii strain belonging to the European clone II group.</title>
        <authorList>
            <person name="Iacono M."/>
            <person name="Villa L."/>
            <person name="Fortini D."/>
            <person name="Bordoni R."/>
            <person name="Imperi F."/>
            <person name="Bonnal R.J."/>
            <person name="Sicheritz-Ponten T."/>
            <person name="De Bellis G."/>
            <person name="Visca P."/>
            <person name="Cassone A."/>
            <person name="Carattoli A."/>
        </authorList>
    </citation>
    <scope>NUCLEOTIDE SEQUENCE [LARGE SCALE GENOMIC DNA]</scope>
    <source>
        <strain evidence="1 2">ACICU</strain>
    </source>
</reference>
<name>A0A7U3Y0Y9_ACIBC</name>
<dbReference type="Proteomes" id="UP000008839">
    <property type="component" value="Chromosome"/>
</dbReference>
<evidence type="ECO:0000313" key="2">
    <source>
        <dbReference type="Proteomes" id="UP000008839"/>
    </source>
</evidence>
<dbReference type="AlphaFoldDB" id="A0A7U3Y0Y9"/>